<keyword evidence="2 5" id="KW-0489">Methyltransferase</keyword>
<dbReference type="Gene3D" id="3.40.50.150">
    <property type="entry name" value="Vaccinia Virus protein VP39"/>
    <property type="match status" value="1"/>
</dbReference>
<evidence type="ECO:0000256" key="2">
    <source>
        <dbReference type="ARBA" id="ARBA00022603"/>
    </source>
</evidence>
<organism evidence="5 6">
    <name type="scientific">Litoribacter ruber</name>
    <dbReference type="NCBI Taxonomy" id="702568"/>
    <lineage>
        <taxon>Bacteria</taxon>
        <taxon>Pseudomonadati</taxon>
        <taxon>Bacteroidota</taxon>
        <taxon>Cytophagia</taxon>
        <taxon>Cytophagales</taxon>
        <taxon>Cyclobacteriaceae</taxon>
        <taxon>Litoribacter</taxon>
    </lineage>
</organism>
<dbReference type="Pfam" id="PF05724">
    <property type="entry name" value="TPMT"/>
    <property type="match status" value="1"/>
</dbReference>
<dbReference type="AlphaFoldDB" id="A0AAP2CK16"/>
<keyword evidence="1" id="KW-0597">Phosphoprotein</keyword>
<dbReference type="RefSeq" id="WP_213944072.1">
    <property type="nucleotide sequence ID" value="NZ_JAHBGI010000003.1"/>
</dbReference>
<gene>
    <name evidence="5" type="ORF">KI659_04190</name>
</gene>
<dbReference type="GO" id="GO:0008757">
    <property type="term" value="F:S-adenosylmethionine-dependent methyltransferase activity"/>
    <property type="evidence" value="ECO:0007669"/>
    <property type="project" value="InterPro"/>
</dbReference>
<keyword evidence="3" id="KW-0808">Transferase</keyword>
<dbReference type="InterPro" id="IPR029063">
    <property type="entry name" value="SAM-dependent_MTases_sf"/>
</dbReference>
<reference evidence="5 6" key="1">
    <citation type="submission" date="2021-05" db="EMBL/GenBank/DDBJ databases">
        <authorList>
            <person name="Zhang Z.D."/>
            <person name="Osman G."/>
        </authorList>
    </citation>
    <scope>NUCLEOTIDE SEQUENCE [LARGE SCALE GENOMIC DNA]</scope>
    <source>
        <strain evidence="5 6">KCTC 32217</strain>
    </source>
</reference>
<evidence type="ECO:0000256" key="3">
    <source>
        <dbReference type="ARBA" id="ARBA00022679"/>
    </source>
</evidence>
<keyword evidence="4" id="KW-0949">S-adenosyl-L-methionine</keyword>
<keyword evidence="6" id="KW-1185">Reference proteome</keyword>
<dbReference type="PANTHER" id="PTHR32183">
    <property type="match status" value="1"/>
</dbReference>
<name>A0AAP2CK16_9BACT</name>
<protein>
    <submittedName>
        <fullName evidence="5">Methyltransferase domain-containing protein</fullName>
    </submittedName>
</protein>
<dbReference type="SUPFAM" id="SSF53335">
    <property type="entry name" value="S-adenosyl-L-methionine-dependent methyltransferases"/>
    <property type="match status" value="1"/>
</dbReference>
<evidence type="ECO:0000313" key="5">
    <source>
        <dbReference type="EMBL" id="MBS9523212.1"/>
    </source>
</evidence>
<evidence type="ECO:0000256" key="4">
    <source>
        <dbReference type="ARBA" id="ARBA00022691"/>
    </source>
</evidence>
<evidence type="ECO:0000313" key="6">
    <source>
        <dbReference type="Proteomes" id="UP001319104"/>
    </source>
</evidence>
<dbReference type="EMBL" id="JAHCMY010000001">
    <property type="protein sequence ID" value="MBS9523212.1"/>
    <property type="molecule type" value="Genomic_DNA"/>
</dbReference>
<dbReference type="InterPro" id="IPR008854">
    <property type="entry name" value="TPMT"/>
</dbReference>
<dbReference type="CDD" id="cd02440">
    <property type="entry name" value="AdoMet_MTases"/>
    <property type="match status" value="1"/>
</dbReference>
<accession>A0AAP2CK16</accession>
<dbReference type="GO" id="GO:0032259">
    <property type="term" value="P:methylation"/>
    <property type="evidence" value="ECO:0007669"/>
    <property type="project" value="UniProtKB-KW"/>
</dbReference>
<proteinExistence type="predicted"/>
<evidence type="ECO:0000256" key="1">
    <source>
        <dbReference type="ARBA" id="ARBA00022553"/>
    </source>
</evidence>
<dbReference type="Proteomes" id="UP001319104">
    <property type="component" value="Unassembled WGS sequence"/>
</dbReference>
<dbReference type="PANTHER" id="PTHR32183:SF6">
    <property type="entry name" value="CYSTEINE SULFINATE DESULFINASE_CYSTEINE DESULFURASE AND RELATED ENZYMES"/>
    <property type="match status" value="1"/>
</dbReference>
<comment type="caution">
    <text evidence="5">The sequence shown here is derived from an EMBL/GenBank/DDBJ whole genome shotgun (WGS) entry which is preliminary data.</text>
</comment>
<dbReference type="PROSITE" id="PS51585">
    <property type="entry name" value="SAM_MT_TPMT"/>
    <property type="match status" value="1"/>
</dbReference>
<sequence>MRTMLDDQYWTNRYINNETGWDAGNVTLPIMQYLDQIRDKSLQVLVPGAGNGYEAAYAHSIGFKNVHILDFSPVPIENFIKENPNFPASQIHCEDFFEHQNKYDLILEQTFFCALLPDQRENYVKKMKSLLNPGGKLVGVLFDKEFAKQGPPFGASRDEYQKLFESNFQIQTLEPCYNSIAPRQGHELFIILVNK</sequence>